<proteinExistence type="predicted"/>
<accession>A0A8T2P9N5</accession>
<dbReference type="EMBL" id="JAFBMS010000018">
    <property type="protein sequence ID" value="KAG9345367.1"/>
    <property type="molecule type" value="Genomic_DNA"/>
</dbReference>
<gene>
    <name evidence="1" type="ORF">JZ751_009914</name>
</gene>
<evidence type="ECO:0000313" key="1">
    <source>
        <dbReference type="EMBL" id="KAG9345367.1"/>
    </source>
</evidence>
<name>A0A8T2P9N5_9TELE</name>
<keyword evidence="2" id="KW-1185">Reference proteome</keyword>
<comment type="caution">
    <text evidence="1">The sequence shown here is derived from an EMBL/GenBank/DDBJ whole genome shotgun (WGS) entry which is preliminary data.</text>
</comment>
<dbReference type="Proteomes" id="UP000824540">
    <property type="component" value="Unassembled WGS sequence"/>
</dbReference>
<protein>
    <submittedName>
        <fullName evidence="1">Uncharacterized protein</fullName>
    </submittedName>
</protein>
<evidence type="ECO:0000313" key="2">
    <source>
        <dbReference type="Proteomes" id="UP000824540"/>
    </source>
</evidence>
<reference evidence="1" key="1">
    <citation type="thesis" date="2021" institute="BYU ScholarsArchive" country="Provo, UT, USA">
        <title>Applications of and Algorithms for Genome Assembly and Genomic Analyses with an Emphasis on Marine Teleosts.</title>
        <authorList>
            <person name="Pickett B.D."/>
        </authorList>
    </citation>
    <scope>NUCLEOTIDE SEQUENCE</scope>
    <source>
        <strain evidence="1">HI-2016</strain>
    </source>
</reference>
<sequence>MNVTLPEQRGRAQIKKDEELRETVTGLNRAVQNCRSVGLFHADSVQSQKYMQLTLEREAAQGHKALTMLCFLLVDGSKEGVHLLDLQLCLDDSILISAHLGSSHVYVVFELPDDQLLFNCLVCKHHQHTEEEKN</sequence>
<organism evidence="1 2">
    <name type="scientific">Albula glossodonta</name>
    <name type="common">roundjaw bonefish</name>
    <dbReference type="NCBI Taxonomy" id="121402"/>
    <lineage>
        <taxon>Eukaryota</taxon>
        <taxon>Metazoa</taxon>
        <taxon>Chordata</taxon>
        <taxon>Craniata</taxon>
        <taxon>Vertebrata</taxon>
        <taxon>Euteleostomi</taxon>
        <taxon>Actinopterygii</taxon>
        <taxon>Neopterygii</taxon>
        <taxon>Teleostei</taxon>
        <taxon>Albuliformes</taxon>
        <taxon>Albulidae</taxon>
        <taxon>Albula</taxon>
    </lineage>
</organism>
<dbReference type="AlphaFoldDB" id="A0A8T2P9N5"/>